<feature type="region of interest" description="Disordered" evidence="5">
    <location>
        <begin position="75"/>
        <end position="95"/>
    </location>
</feature>
<protein>
    <recommendedName>
        <fullName evidence="6">BED-type domain-containing protein</fullName>
    </recommendedName>
</protein>
<dbReference type="AlphaFoldDB" id="A0AAN8S6A8"/>
<keyword evidence="1" id="KW-0479">Metal-binding</keyword>
<dbReference type="EMBL" id="JAWJWE010000036">
    <property type="protein sequence ID" value="KAK6629154.1"/>
    <property type="molecule type" value="Genomic_DNA"/>
</dbReference>
<evidence type="ECO:0000259" key="6">
    <source>
        <dbReference type="PROSITE" id="PS50808"/>
    </source>
</evidence>
<comment type="caution">
    <text evidence="7">The sequence shown here is derived from an EMBL/GenBank/DDBJ whole genome shotgun (WGS) entry which is preliminary data.</text>
</comment>
<dbReference type="SUPFAM" id="SSF57667">
    <property type="entry name" value="beta-beta-alpha zinc fingers"/>
    <property type="match status" value="1"/>
</dbReference>
<dbReference type="PROSITE" id="PS50808">
    <property type="entry name" value="ZF_BED"/>
    <property type="match status" value="1"/>
</dbReference>
<evidence type="ECO:0000256" key="1">
    <source>
        <dbReference type="ARBA" id="ARBA00022723"/>
    </source>
</evidence>
<organism evidence="7 8">
    <name type="scientific">Polyplax serrata</name>
    <name type="common">Common mouse louse</name>
    <dbReference type="NCBI Taxonomy" id="468196"/>
    <lineage>
        <taxon>Eukaryota</taxon>
        <taxon>Metazoa</taxon>
        <taxon>Ecdysozoa</taxon>
        <taxon>Arthropoda</taxon>
        <taxon>Hexapoda</taxon>
        <taxon>Insecta</taxon>
        <taxon>Pterygota</taxon>
        <taxon>Neoptera</taxon>
        <taxon>Paraneoptera</taxon>
        <taxon>Psocodea</taxon>
        <taxon>Troctomorpha</taxon>
        <taxon>Phthiraptera</taxon>
        <taxon>Anoplura</taxon>
        <taxon>Polyplacidae</taxon>
        <taxon>Polyplax</taxon>
    </lineage>
</organism>
<name>A0AAN8S6A8_POLSC</name>
<gene>
    <name evidence="7" type="ORF">RUM43_002971</name>
</gene>
<dbReference type="GO" id="GO:0003677">
    <property type="term" value="F:DNA binding"/>
    <property type="evidence" value="ECO:0007669"/>
    <property type="project" value="InterPro"/>
</dbReference>
<evidence type="ECO:0000256" key="3">
    <source>
        <dbReference type="ARBA" id="ARBA00022833"/>
    </source>
</evidence>
<dbReference type="GO" id="GO:0008270">
    <property type="term" value="F:zinc ion binding"/>
    <property type="evidence" value="ECO:0007669"/>
    <property type="project" value="UniProtKB-KW"/>
</dbReference>
<dbReference type="InterPro" id="IPR036236">
    <property type="entry name" value="Znf_C2H2_sf"/>
</dbReference>
<dbReference type="Proteomes" id="UP001372834">
    <property type="component" value="Unassembled WGS sequence"/>
</dbReference>
<dbReference type="Pfam" id="PF02892">
    <property type="entry name" value="zf-BED"/>
    <property type="match status" value="1"/>
</dbReference>
<keyword evidence="3" id="KW-0862">Zinc</keyword>
<evidence type="ECO:0000256" key="2">
    <source>
        <dbReference type="ARBA" id="ARBA00022771"/>
    </source>
</evidence>
<feature type="domain" description="BED-type" evidence="6">
    <location>
        <begin position="139"/>
        <end position="182"/>
    </location>
</feature>
<dbReference type="InterPro" id="IPR003656">
    <property type="entry name" value="Znf_BED"/>
</dbReference>
<reference evidence="7 8" key="1">
    <citation type="submission" date="2023-10" db="EMBL/GenBank/DDBJ databases">
        <title>Genomes of two closely related lineages of the louse Polyplax serrata with different host specificities.</title>
        <authorList>
            <person name="Martinu J."/>
            <person name="Tarabai H."/>
            <person name="Stefka J."/>
            <person name="Hypsa V."/>
        </authorList>
    </citation>
    <scope>NUCLEOTIDE SEQUENCE [LARGE SCALE GENOMIC DNA]</scope>
    <source>
        <strain evidence="7">HR10_N</strain>
    </source>
</reference>
<evidence type="ECO:0000313" key="8">
    <source>
        <dbReference type="Proteomes" id="UP001372834"/>
    </source>
</evidence>
<sequence length="236" mass="27234">MFFPCCGGDIKLILQAPPVTCFSFATKNKKCESANLDFIKDVDPMLQLLVKKEDLVVPDEVRFLQSQSTSKYGKFKQDQSQYQGQQQHHHYQHHHLHQSLKQSDQYFQMSAPFTLKPSNYANYSSRQRSQSSEFRPPHDFSNPIWEYFTLEEDKATCKVCGKRITYRNNAYVTNLVTHLRTRGIGHDTSYNFYMMKKSETSNKIREEMALNYLLTNMASTVFGQNQQNSGGGPGAE</sequence>
<evidence type="ECO:0000256" key="5">
    <source>
        <dbReference type="SAM" id="MobiDB-lite"/>
    </source>
</evidence>
<evidence type="ECO:0000313" key="7">
    <source>
        <dbReference type="EMBL" id="KAK6629154.1"/>
    </source>
</evidence>
<evidence type="ECO:0000256" key="4">
    <source>
        <dbReference type="PROSITE-ProRule" id="PRU00027"/>
    </source>
</evidence>
<proteinExistence type="predicted"/>
<keyword evidence="2 4" id="KW-0863">Zinc-finger</keyword>
<accession>A0AAN8S6A8</accession>